<dbReference type="PROSITE" id="PS50076">
    <property type="entry name" value="DNAJ_2"/>
    <property type="match status" value="1"/>
</dbReference>
<feature type="compositionally biased region" description="Basic and acidic residues" evidence="1">
    <location>
        <begin position="219"/>
        <end position="255"/>
    </location>
</feature>
<name>A0ABU6K294_9RHOO</name>
<accession>A0ABU6K294</accession>
<evidence type="ECO:0000313" key="4">
    <source>
        <dbReference type="Proteomes" id="UP001331561"/>
    </source>
</evidence>
<evidence type="ECO:0000259" key="2">
    <source>
        <dbReference type="PROSITE" id="PS50076"/>
    </source>
</evidence>
<feature type="region of interest" description="Disordered" evidence="1">
    <location>
        <begin position="146"/>
        <end position="265"/>
    </location>
</feature>
<evidence type="ECO:0000256" key="1">
    <source>
        <dbReference type="SAM" id="MobiDB-lite"/>
    </source>
</evidence>
<comment type="caution">
    <text evidence="3">The sequence shown here is derived from an EMBL/GenBank/DDBJ whole genome shotgun (WGS) entry which is preliminary data.</text>
</comment>
<dbReference type="Proteomes" id="UP001331561">
    <property type="component" value="Unassembled WGS sequence"/>
</dbReference>
<feature type="domain" description="J" evidence="2">
    <location>
        <begin position="6"/>
        <end position="73"/>
    </location>
</feature>
<organism evidence="3 4">
    <name type="scientific">Uliginosibacterium silvisoli</name>
    <dbReference type="NCBI Taxonomy" id="3114758"/>
    <lineage>
        <taxon>Bacteria</taxon>
        <taxon>Pseudomonadati</taxon>
        <taxon>Pseudomonadota</taxon>
        <taxon>Betaproteobacteria</taxon>
        <taxon>Rhodocyclales</taxon>
        <taxon>Zoogloeaceae</taxon>
        <taxon>Uliginosibacterium</taxon>
    </lineage>
</organism>
<dbReference type="InterPro" id="IPR018253">
    <property type="entry name" value="DnaJ_domain_CS"/>
</dbReference>
<keyword evidence="4" id="KW-1185">Reference proteome</keyword>
<proteinExistence type="predicted"/>
<gene>
    <name evidence="3" type="ORF">VVD49_09920</name>
</gene>
<feature type="compositionally biased region" description="Basic and acidic residues" evidence="1">
    <location>
        <begin position="160"/>
        <end position="212"/>
    </location>
</feature>
<protein>
    <submittedName>
        <fullName evidence="3">DnaJ domain-containing protein</fullName>
    </submittedName>
</protein>
<dbReference type="InterPro" id="IPR001623">
    <property type="entry name" value="DnaJ_domain"/>
</dbReference>
<dbReference type="Pfam" id="PF00226">
    <property type="entry name" value="DnaJ"/>
    <property type="match status" value="1"/>
</dbReference>
<dbReference type="RefSeq" id="WP_327599022.1">
    <property type="nucleotide sequence ID" value="NZ_JAYXHS010000002.1"/>
</dbReference>
<sequence>MSTKKSLYDILEVSPVASQETIRAAFDRLTAKFDDGTLRPAPGLDVQAQYNLIKEAYSTLGNPSRREAYDLRLQGPVLAPAAPNIDAEQINKPLLSGRTKAIVMLVLLGLGYYTYASIRNAAQERNAALEAQRLLIQEAKERQKQIEAKADADSANARAIYEDQKREREERAERERAERERDRAISEADNTSRRLQAAEDNRRRDEERKSRELQSQARDQQRQDDYRRQEEARRAEQERQRVIEAARRSTPDRPKGVSIPPANPF</sequence>
<dbReference type="EMBL" id="JAYXHS010000002">
    <property type="protein sequence ID" value="MEC5386043.1"/>
    <property type="molecule type" value="Genomic_DNA"/>
</dbReference>
<dbReference type="InterPro" id="IPR036869">
    <property type="entry name" value="J_dom_sf"/>
</dbReference>
<dbReference type="PROSITE" id="PS00636">
    <property type="entry name" value="DNAJ_1"/>
    <property type="match status" value="1"/>
</dbReference>
<dbReference type="SUPFAM" id="SSF46565">
    <property type="entry name" value="Chaperone J-domain"/>
    <property type="match status" value="1"/>
</dbReference>
<dbReference type="Gene3D" id="1.10.287.110">
    <property type="entry name" value="DnaJ domain"/>
    <property type="match status" value="1"/>
</dbReference>
<reference evidence="3 4" key="1">
    <citation type="submission" date="2024-01" db="EMBL/GenBank/DDBJ databases">
        <title>Uliginosibacterium soil sp. nov.</title>
        <authorList>
            <person name="Lv Y."/>
        </authorList>
    </citation>
    <scope>NUCLEOTIDE SEQUENCE [LARGE SCALE GENOMIC DNA]</scope>
    <source>
        <strain evidence="3 4">H3</strain>
    </source>
</reference>
<evidence type="ECO:0000313" key="3">
    <source>
        <dbReference type="EMBL" id="MEC5386043.1"/>
    </source>
</evidence>